<dbReference type="AlphaFoldDB" id="I0H8F0"/>
<reference evidence="8 9" key="1">
    <citation type="submission" date="2012-02" db="EMBL/GenBank/DDBJ databases">
        <title>Complete genome sequence of Actinoplanes missouriensis 431 (= NBRC 102363).</title>
        <authorList>
            <person name="Ohnishi Y."/>
            <person name="Ishikawa J."/>
            <person name="Sekine M."/>
            <person name="Hosoyama A."/>
            <person name="Harada T."/>
            <person name="Narita H."/>
            <person name="Hata T."/>
            <person name="Konno Y."/>
            <person name="Tutikane K."/>
            <person name="Fujita N."/>
            <person name="Horinouchi S."/>
            <person name="Hayakawa M."/>
        </authorList>
    </citation>
    <scope>NUCLEOTIDE SEQUENCE [LARGE SCALE GENOMIC DNA]</scope>
    <source>
        <strain evidence="9">ATCC 14538 / DSM 43046 / CBS 188.64 / JCM 3121 / NBRC 102363 / NCIMB 12654 / NRRL B-3342 / UNCC 431</strain>
    </source>
</reference>
<sequence length="292" mass="30788">MLGAGRVVNAEAVALDVRPARLGSRALALALDIAVQAVLVLFLLLLSSLTLRALPPSLVDEALFDTSLRLVIVVVLIGYPAVVETVTNGRSLGKAVVGLRVIREDGGPIRARHAFTRALVGFAVEWPGLLLPLVTWVVSLGTMLGSSRGRRLGDMAAGTMVVHVRRPYSWQAVPPMPPALAGWISVADLSAIDDRLALAARQYLSRAYLLREPQRSRLAHELATEVAGRVRPAPPPGTPPDAYLAAVLAERRRRAEGSLPAARSLSEQINTTSEGTGVAIRSAAPGPGSPAG</sequence>
<evidence type="ECO:0000256" key="5">
    <source>
        <dbReference type="SAM" id="MobiDB-lite"/>
    </source>
</evidence>
<evidence type="ECO:0000313" key="8">
    <source>
        <dbReference type="EMBL" id="BAL89287.1"/>
    </source>
</evidence>
<dbReference type="PANTHER" id="PTHR38480">
    <property type="entry name" value="SLR0254 PROTEIN"/>
    <property type="match status" value="1"/>
</dbReference>
<dbReference type="GO" id="GO:0016020">
    <property type="term" value="C:membrane"/>
    <property type="evidence" value="ECO:0007669"/>
    <property type="project" value="UniProtKB-SubCell"/>
</dbReference>
<dbReference type="Pfam" id="PF06271">
    <property type="entry name" value="RDD"/>
    <property type="match status" value="1"/>
</dbReference>
<keyword evidence="2 6" id="KW-0812">Transmembrane</keyword>
<feature type="domain" description="RDD" evidence="7">
    <location>
        <begin position="20"/>
        <end position="158"/>
    </location>
</feature>
<dbReference type="HOGENOM" id="CLU_054176_0_0_11"/>
<evidence type="ECO:0000256" key="2">
    <source>
        <dbReference type="ARBA" id="ARBA00022692"/>
    </source>
</evidence>
<feature type="region of interest" description="Disordered" evidence="5">
    <location>
        <begin position="255"/>
        <end position="292"/>
    </location>
</feature>
<keyword evidence="4 6" id="KW-0472">Membrane</keyword>
<evidence type="ECO:0000256" key="3">
    <source>
        <dbReference type="ARBA" id="ARBA00022989"/>
    </source>
</evidence>
<evidence type="ECO:0000313" key="9">
    <source>
        <dbReference type="Proteomes" id="UP000007882"/>
    </source>
</evidence>
<dbReference type="KEGG" id="ams:AMIS_40670"/>
<evidence type="ECO:0000256" key="1">
    <source>
        <dbReference type="ARBA" id="ARBA00004141"/>
    </source>
</evidence>
<evidence type="ECO:0000259" key="7">
    <source>
        <dbReference type="Pfam" id="PF06271"/>
    </source>
</evidence>
<protein>
    <recommendedName>
        <fullName evidence="7">RDD domain-containing protein</fullName>
    </recommendedName>
</protein>
<keyword evidence="9" id="KW-1185">Reference proteome</keyword>
<evidence type="ECO:0000256" key="6">
    <source>
        <dbReference type="SAM" id="Phobius"/>
    </source>
</evidence>
<dbReference type="eggNOG" id="COG1714">
    <property type="taxonomic scope" value="Bacteria"/>
</dbReference>
<dbReference type="Proteomes" id="UP000007882">
    <property type="component" value="Chromosome"/>
</dbReference>
<dbReference type="STRING" id="512565.AMIS_40670"/>
<keyword evidence="3 6" id="KW-1133">Transmembrane helix</keyword>
<feature type="transmembrane region" description="Helical" evidence="6">
    <location>
        <begin position="126"/>
        <end position="145"/>
    </location>
</feature>
<proteinExistence type="predicted"/>
<feature type="compositionally biased region" description="Polar residues" evidence="5">
    <location>
        <begin position="265"/>
        <end position="275"/>
    </location>
</feature>
<comment type="subcellular location">
    <subcellularLocation>
        <location evidence="1">Membrane</location>
        <topology evidence="1">Multi-pass membrane protein</topology>
    </subcellularLocation>
</comment>
<dbReference type="EMBL" id="AP012319">
    <property type="protein sequence ID" value="BAL89287.1"/>
    <property type="molecule type" value="Genomic_DNA"/>
</dbReference>
<gene>
    <name evidence="8" type="ordered locus">AMIS_40670</name>
</gene>
<feature type="transmembrane region" description="Helical" evidence="6">
    <location>
        <begin position="63"/>
        <end position="82"/>
    </location>
</feature>
<evidence type="ECO:0000256" key="4">
    <source>
        <dbReference type="ARBA" id="ARBA00023136"/>
    </source>
</evidence>
<dbReference type="InterPro" id="IPR010432">
    <property type="entry name" value="RDD"/>
</dbReference>
<accession>I0H8F0</accession>
<name>I0H8F0_ACTM4</name>
<feature type="transmembrane region" description="Helical" evidence="6">
    <location>
        <begin position="26"/>
        <end position="51"/>
    </location>
</feature>
<organism evidence="8 9">
    <name type="scientific">Actinoplanes missouriensis (strain ATCC 14538 / DSM 43046 / CBS 188.64 / JCM 3121 / NBRC 102363 / NCIMB 12654 / NRRL B-3342 / UNCC 431)</name>
    <dbReference type="NCBI Taxonomy" id="512565"/>
    <lineage>
        <taxon>Bacteria</taxon>
        <taxon>Bacillati</taxon>
        <taxon>Actinomycetota</taxon>
        <taxon>Actinomycetes</taxon>
        <taxon>Micromonosporales</taxon>
        <taxon>Micromonosporaceae</taxon>
        <taxon>Actinoplanes</taxon>
    </lineage>
</organism>
<dbReference type="PANTHER" id="PTHR38480:SF1">
    <property type="entry name" value="SLR0254 PROTEIN"/>
    <property type="match status" value="1"/>
</dbReference>